<evidence type="ECO:0000313" key="3">
    <source>
        <dbReference type="EMBL" id="MYV18230.1"/>
    </source>
</evidence>
<feature type="transmembrane region" description="Helical" evidence="2">
    <location>
        <begin position="148"/>
        <end position="170"/>
    </location>
</feature>
<organism evidence="3 4">
    <name type="scientific">Furfurilactobacillus milii</name>
    <dbReference type="NCBI Taxonomy" id="2888272"/>
    <lineage>
        <taxon>Bacteria</taxon>
        <taxon>Bacillati</taxon>
        <taxon>Bacillota</taxon>
        <taxon>Bacilli</taxon>
        <taxon>Lactobacillales</taxon>
        <taxon>Lactobacillaceae</taxon>
        <taxon>Furfurilactobacillus</taxon>
    </lineage>
</organism>
<dbReference type="Pfam" id="PF05656">
    <property type="entry name" value="DUF805"/>
    <property type="match status" value="1"/>
</dbReference>
<dbReference type="InterPro" id="IPR008523">
    <property type="entry name" value="DUF805"/>
</dbReference>
<proteinExistence type="predicted"/>
<dbReference type="GO" id="GO:0016020">
    <property type="term" value="C:membrane"/>
    <property type="evidence" value="ECO:0007669"/>
    <property type="project" value="InterPro"/>
</dbReference>
<keyword evidence="2" id="KW-0472">Membrane</keyword>
<evidence type="ECO:0000256" key="1">
    <source>
        <dbReference type="SAM" id="MobiDB-lite"/>
    </source>
</evidence>
<dbReference type="EMBL" id="WEZQ01000026">
    <property type="protein sequence ID" value="MYV18230.1"/>
    <property type="molecule type" value="Genomic_DNA"/>
</dbReference>
<dbReference type="AlphaFoldDB" id="A0A6N9I5I2"/>
<feature type="region of interest" description="Disordered" evidence="1">
    <location>
        <begin position="217"/>
        <end position="255"/>
    </location>
</feature>
<sequence>MTLLYKFTLAKSELRVALLFIAESHGIILLRNVRGSNMLVAYKKFWQRSFHIKGVATRAEFWWAFLVNFFFEILFQAMQYLRAFDFNDHPSARVGTGNPHLTHWLFAGGENSVFANTFVILAIIFMLATLIPKFTIAVRRSHDFNWSAHWLIGLWIVRLLLFLTTMYELILLVVNYQNGHVNAAMANFEWGFLALLIFFILELIEWGLLAKKSKRPNRYLADPTPTTNPNEDSGDSKAVNSETESTTMTNETTGK</sequence>
<feature type="compositionally biased region" description="Low complexity" evidence="1">
    <location>
        <begin position="240"/>
        <end position="255"/>
    </location>
</feature>
<name>A0A6N9I5I2_9LACO</name>
<keyword evidence="2" id="KW-1133">Transmembrane helix</keyword>
<reference evidence="3 4" key="1">
    <citation type="journal article" date="2019" name="Appl. Environ. Microbiol.">
        <title>Genetic determinants of hydroxycinnamic acid metabolism in heterofermentative lactobacilli.</title>
        <authorList>
            <person name="Gaur G."/>
            <person name="Oh J.H."/>
            <person name="Filannino P."/>
            <person name="Gobbetti M."/>
            <person name="van Pijkeren J.P."/>
            <person name="Ganzle M.G."/>
        </authorList>
    </citation>
    <scope>NUCLEOTIDE SEQUENCE [LARGE SCALE GENOMIC DNA]</scope>
    <source>
        <strain evidence="3 4">C5</strain>
    </source>
</reference>
<keyword evidence="2" id="KW-0812">Transmembrane</keyword>
<feature type="transmembrane region" description="Helical" evidence="2">
    <location>
        <begin position="61"/>
        <end position="81"/>
    </location>
</feature>
<dbReference type="Proteomes" id="UP000449209">
    <property type="component" value="Unassembled WGS sequence"/>
</dbReference>
<feature type="transmembrane region" description="Helical" evidence="2">
    <location>
        <begin position="113"/>
        <end position="136"/>
    </location>
</feature>
<evidence type="ECO:0000313" key="4">
    <source>
        <dbReference type="Proteomes" id="UP000449209"/>
    </source>
</evidence>
<gene>
    <name evidence="3" type="ORF">GB993_12140</name>
</gene>
<accession>A0A6N9I5I2</accession>
<protein>
    <submittedName>
        <fullName evidence="3">DUF805 domain-containing protein</fullName>
    </submittedName>
</protein>
<feature type="transmembrane region" description="Helical" evidence="2">
    <location>
        <begin position="190"/>
        <end position="209"/>
    </location>
</feature>
<evidence type="ECO:0000256" key="2">
    <source>
        <dbReference type="SAM" id="Phobius"/>
    </source>
</evidence>
<comment type="caution">
    <text evidence="3">The sequence shown here is derived from an EMBL/GenBank/DDBJ whole genome shotgun (WGS) entry which is preliminary data.</text>
</comment>